<proteinExistence type="predicted"/>
<reference evidence="1" key="1">
    <citation type="submission" date="2014-11" db="EMBL/GenBank/DDBJ databases">
        <authorList>
            <person name="Amaro Gonzalez C."/>
        </authorList>
    </citation>
    <scope>NUCLEOTIDE SEQUENCE</scope>
</reference>
<name>A0A0E9RYV0_ANGAN</name>
<accession>A0A0E9RYV0</accession>
<organism evidence="1">
    <name type="scientific">Anguilla anguilla</name>
    <name type="common">European freshwater eel</name>
    <name type="synonym">Muraena anguilla</name>
    <dbReference type="NCBI Taxonomy" id="7936"/>
    <lineage>
        <taxon>Eukaryota</taxon>
        <taxon>Metazoa</taxon>
        <taxon>Chordata</taxon>
        <taxon>Craniata</taxon>
        <taxon>Vertebrata</taxon>
        <taxon>Euteleostomi</taxon>
        <taxon>Actinopterygii</taxon>
        <taxon>Neopterygii</taxon>
        <taxon>Teleostei</taxon>
        <taxon>Anguilliformes</taxon>
        <taxon>Anguillidae</taxon>
        <taxon>Anguilla</taxon>
    </lineage>
</organism>
<evidence type="ECO:0000313" key="1">
    <source>
        <dbReference type="EMBL" id="JAH33560.1"/>
    </source>
</evidence>
<sequence length="9" mass="1081">MPLLMFAMK</sequence>
<protein>
    <submittedName>
        <fullName evidence="1">Uncharacterized protein</fullName>
    </submittedName>
</protein>
<dbReference type="EMBL" id="GBXM01075017">
    <property type="protein sequence ID" value="JAH33560.1"/>
    <property type="molecule type" value="Transcribed_RNA"/>
</dbReference>
<reference evidence="1" key="2">
    <citation type="journal article" date="2015" name="Fish Shellfish Immunol.">
        <title>Early steps in the European eel (Anguilla anguilla)-Vibrio vulnificus interaction in the gills: Role of the RtxA13 toxin.</title>
        <authorList>
            <person name="Callol A."/>
            <person name="Pajuelo D."/>
            <person name="Ebbesson L."/>
            <person name="Teles M."/>
            <person name="MacKenzie S."/>
            <person name="Amaro C."/>
        </authorList>
    </citation>
    <scope>NUCLEOTIDE SEQUENCE</scope>
</reference>